<feature type="signal peptide" evidence="1">
    <location>
        <begin position="1"/>
        <end position="22"/>
    </location>
</feature>
<evidence type="ECO:0000313" key="3">
    <source>
        <dbReference type="Proteomes" id="UP001620645"/>
    </source>
</evidence>
<feature type="chain" id="PRO_5044857781" description="Ground-like domain-containing protein" evidence="1">
    <location>
        <begin position="23"/>
        <end position="157"/>
    </location>
</feature>
<protein>
    <recommendedName>
        <fullName evidence="4">Ground-like domain-containing protein</fullName>
    </recommendedName>
</protein>
<name>A0ABD2JBV6_HETSC</name>
<keyword evidence="1" id="KW-0732">Signal</keyword>
<dbReference type="EMBL" id="JBICCN010000168">
    <property type="protein sequence ID" value="KAL3088108.1"/>
    <property type="molecule type" value="Genomic_DNA"/>
</dbReference>
<evidence type="ECO:0000313" key="2">
    <source>
        <dbReference type="EMBL" id="KAL3088108.1"/>
    </source>
</evidence>
<comment type="caution">
    <text evidence="2">The sequence shown here is derived from an EMBL/GenBank/DDBJ whole genome shotgun (WGS) entry which is preliminary data.</text>
</comment>
<evidence type="ECO:0000256" key="1">
    <source>
        <dbReference type="SAM" id="SignalP"/>
    </source>
</evidence>
<evidence type="ECO:0008006" key="4">
    <source>
        <dbReference type="Google" id="ProtNLM"/>
    </source>
</evidence>
<dbReference type="Proteomes" id="UP001620645">
    <property type="component" value="Unassembled WGS sequence"/>
</dbReference>
<sequence length="157" mass="16266">MHPKLFLVTFAVLLALLSLANAIGFPSGGGGGGGCCCCGGGGGICGGGCGGGCGRRKRDTDAIQPHFKADETPCPQTAWKELLEENITAEDAVASVNAIQTALYRRYVDEHKFMVTCTTAKDGAKMAANQVHFSSSGDGYCNTVKEKVWCQAVALSA</sequence>
<dbReference type="AlphaFoldDB" id="A0ABD2JBV6"/>
<dbReference type="PROSITE" id="PS51257">
    <property type="entry name" value="PROKAR_LIPOPROTEIN"/>
    <property type="match status" value="1"/>
</dbReference>
<proteinExistence type="predicted"/>
<reference evidence="2 3" key="1">
    <citation type="submission" date="2024-10" db="EMBL/GenBank/DDBJ databases">
        <authorList>
            <person name="Kim D."/>
        </authorList>
    </citation>
    <scope>NUCLEOTIDE SEQUENCE [LARGE SCALE GENOMIC DNA]</scope>
    <source>
        <strain evidence="2">Taebaek</strain>
    </source>
</reference>
<gene>
    <name evidence="2" type="ORF">niasHS_009394</name>
</gene>
<organism evidence="2 3">
    <name type="scientific">Heterodera schachtii</name>
    <name type="common">Sugarbeet cyst nematode worm</name>
    <name type="synonym">Tylenchus schachtii</name>
    <dbReference type="NCBI Taxonomy" id="97005"/>
    <lineage>
        <taxon>Eukaryota</taxon>
        <taxon>Metazoa</taxon>
        <taxon>Ecdysozoa</taxon>
        <taxon>Nematoda</taxon>
        <taxon>Chromadorea</taxon>
        <taxon>Rhabditida</taxon>
        <taxon>Tylenchina</taxon>
        <taxon>Tylenchomorpha</taxon>
        <taxon>Tylenchoidea</taxon>
        <taxon>Heteroderidae</taxon>
        <taxon>Heteroderinae</taxon>
        <taxon>Heterodera</taxon>
    </lineage>
</organism>
<accession>A0ABD2JBV6</accession>
<keyword evidence="3" id="KW-1185">Reference proteome</keyword>